<dbReference type="Pfam" id="PF12849">
    <property type="entry name" value="PBP_like_2"/>
    <property type="match status" value="1"/>
</dbReference>
<reference evidence="3" key="1">
    <citation type="submission" date="2018-06" db="EMBL/GenBank/DDBJ databases">
        <authorList>
            <person name="Zhirakovskaya E."/>
        </authorList>
    </citation>
    <scope>NUCLEOTIDE SEQUENCE</scope>
</reference>
<dbReference type="PANTHER" id="PTHR30570">
    <property type="entry name" value="PERIPLASMIC PHOSPHATE BINDING COMPONENT OF PHOSPHATE ABC TRANSPORTER"/>
    <property type="match status" value="1"/>
</dbReference>
<name>A0A3B0XYJ5_9ZZZZ</name>
<dbReference type="Gene3D" id="3.40.190.10">
    <property type="entry name" value="Periplasmic binding protein-like II"/>
    <property type="match status" value="1"/>
</dbReference>
<dbReference type="PANTHER" id="PTHR30570:SF1">
    <property type="entry name" value="PHOSPHATE-BINDING PROTEIN PSTS"/>
    <property type="match status" value="1"/>
</dbReference>
<evidence type="ECO:0000256" key="1">
    <source>
        <dbReference type="ARBA" id="ARBA00022729"/>
    </source>
</evidence>
<sequence length="293" mass="32892">MNHTSLLFHIQRLAILSIALIFILTHSSNSQSATEKDLSGKMTGAGAHFAWVIFDSLKDELEKSTGKKIELFGKNSNLGMGCNAGIKLAQQNSHNHQTFGFVCCPLSQQELDEEQIKIYPLAEEPILIIVNRLNPVTDLSIKQVRSIFRGDITNWKSVGGWDKPIVVVTRLHCKKRPGHWKTILPDAKDFIQQRLNVTSAAEMVKYVSEFETAFGHLGATWEHDEKSNVKAITVDHVAPIAENLKNKTYPFHRRLSAVTSMNPSENVLKAIEQVQYGKSFEAVAKKYNLLQLN</sequence>
<feature type="domain" description="PBP" evidence="2">
    <location>
        <begin position="41"/>
        <end position="259"/>
    </location>
</feature>
<evidence type="ECO:0000313" key="3">
    <source>
        <dbReference type="EMBL" id="VAW61344.1"/>
    </source>
</evidence>
<dbReference type="InterPro" id="IPR024370">
    <property type="entry name" value="PBP_domain"/>
</dbReference>
<keyword evidence="1" id="KW-0732">Signal</keyword>
<accession>A0A3B0XYJ5</accession>
<organism evidence="3">
    <name type="scientific">hydrothermal vent metagenome</name>
    <dbReference type="NCBI Taxonomy" id="652676"/>
    <lineage>
        <taxon>unclassified sequences</taxon>
        <taxon>metagenomes</taxon>
        <taxon>ecological metagenomes</taxon>
    </lineage>
</organism>
<dbReference type="SUPFAM" id="SSF53850">
    <property type="entry name" value="Periplasmic binding protein-like II"/>
    <property type="match status" value="1"/>
</dbReference>
<dbReference type="AlphaFoldDB" id="A0A3B0XYJ5"/>
<dbReference type="InterPro" id="IPR050811">
    <property type="entry name" value="Phosphate_ABC_transporter"/>
</dbReference>
<protein>
    <submittedName>
        <fullName evidence="3">Phosphate ABC transporter, periplasmic phosphate-binding protein PstS (TC 3.A.1.7.1)</fullName>
    </submittedName>
</protein>
<dbReference type="EMBL" id="UOFI01000010">
    <property type="protein sequence ID" value="VAW61344.1"/>
    <property type="molecule type" value="Genomic_DNA"/>
</dbReference>
<gene>
    <name evidence="3" type="ORF">MNBD_GAMMA09-730</name>
</gene>
<proteinExistence type="predicted"/>
<evidence type="ECO:0000259" key="2">
    <source>
        <dbReference type="Pfam" id="PF12849"/>
    </source>
</evidence>